<name>A0ABV6Z9N3_9HYPH</name>
<dbReference type="InterPro" id="IPR028992">
    <property type="entry name" value="Hedgehog/Intein_dom"/>
</dbReference>
<comment type="caution">
    <text evidence="3">The sequence shown here is derived from an EMBL/GenBank/DDBJ whole genome shotgun (WGS) entry which is preliminary data.</text>
</comment>
<evidence type="ECO:0000259" key="1">
    <source>
        <dbReference type="Pfam" id="PF13403"/>
    </source>
</evidence>
<organism evidence="3 5">
    <name type="scientific">Labrys neptuniae</name>
    <dbReference type="NCBI Taxonomy" id="376174"/>
    <lineage>
        <taxon>Bacteria</taxon>
        <taxon>Pseudomonadati</taxon>
        <taxon>Pseudomonadota</taxon>
        <taxon>Alphaproteobacteria</taxon>
        <taxon>Hyphomicrobiales</taxon>
        <taxon>Xanthobacteraceae</taxon>
        <taxon>Labrys</taxon>
    </lineage>
</organism>
<evidence type="ECO:0000313" key="5">
    <source>
        <dbReference type="Proteomes" id="UP001595190"/>
    </source>
</evidence>
<dbReference type="EMBL" id="JBHGPK010000001">
    <property type="protein sequence ID" value="MFC2248911.1"/>
    <property type="molecule type" value="Genomic_DNA"/>
</dbReference>
<dbReference type="SUPFAM" id="SSF51294">
    <property type="entry name" value="Hedgehog/intein (Hint) domain"/>
    <property type="match status" value="1"/>
</dbReference>
<gene>
    <name evidence="2" type="ORF">ABXS05_02345</name>
    <name evidence="3" type="ORF">ACETRX_04735</name>
</gene>
<evidence type="ECO:0000313" key="2">
    <source>
        <dbReference type="EMBL" id="MEW9304361.1"/>
    </source>
</evidence>
<keyword evidence="4" id="KW-1185">Reference proteome</keyword>
<dbReference type="Proteomes" id="UP001555786">
    <property type="component" value="Unassembled WGS sequence"/>
</dbReference>
<dbReference type="InterPro" id="IPR036844">
    <property type="entry name" value="Hint_dom_sf"/>
</dbReference>
<dbReference type="RefSeq" id="WP_367622769.1">
    <property type="nucleotide sequence ID" value="NZ_JBFNQD010000001.1"/>
</dbReference>
<protein>
    <submittedName>
        <fullName evidence="3">Hint domain-containing protein</fullName>
    </submittedName>
</protein>
<dbReference type="Pfam" id="PF13403">
    <property type="entry name" value="Hint_2"/>
    <property type="match status" value="1"/>
</dbReference>
<dbReference type="Gene3D" id="2.170.16.10">
    <property type="entry name" value="Hedgehog/Intein (Hint) domain"/>
    <property type="match status" value="1"/>
</dbReference>
<reference evidence="2 4" key="1">
    <citation type="submission" date="2024-07" db="EMBL/GenBank/DDBJ databases">
        <title>Description of Labrys sedimenti sp. nov., isolated from a diclofenac-degrading enrichment culture.</title>
        <authorList>
            <person name="Tancsics A."/>
            <person name="Csepanyi A."/>
        </authorList>
    </citation>
    <scope>NUCLEOTIDE SEQUENCE [LARGE SCALE GENOMIC DNA]</scope>
    <source>
        <strain evidence="2 4">LMG 23578</strain>
    </source>
</reference>
<reference evidence="3 5" key="2">
    <citation type="submission" date="2024-09" db="EMBL/GenBank/DDBJ databases">
        <title>Description of Labrys sedimenti sp. nov., isolated from a diclofenac-degrading enrichment culture, and genome-based reclassification of Labrys portucalensis as a later heterotypic synonym of Labrys neptuniae.</title>
        <authorList>
            <person name="Tancsics A."/>
            <person name="Csepanyi A."/>
        </authorList>
    </citation>
    <scope>NUCLEOTIDE SEQUENCE [LARGE SCALE GENOMIC DNA]</scope>
    <source>
        <strain evidence="3 5">LMG 23412</strain>
    </source>
</reference>
<feature type="domain" description="Hedgehog/Intein (Hint)" evidence="1">
    <location>
        <begin position="136"/>
        <end position="273"/>
    </location>
</feature>
<evidence type="ECO:0000313" key="3">
    <source>
        <dbReference type="EMBL" id="MFC2248911.1"/>
    </source>
</evidence>
<dbReference type="EMBL" id="JBFNQD010000001">
    <property type="protein sequence ID" value="MEW9304361.1"/>
    <property type="molecule type" value="Genomic_DNA"/>
</dbReference>
<evidence type="ECO:0000313" key="4">
    <source>
        <dbReference type="Proteomes" id="UP001555786"/>
    </source>
</evidence>
<sequence>MSVPGNITVPAFLLYPNGDVNDPYPVKIKVEYVEEDPFDPGPKVIIDGASIGSLGGGTTIEEYDSPVNGENFEGYKLVGSVYNSKGSEKTVTIFIDKFGNVVSASGENIYWTGTQLETVPLTTDAPLPTAIFGDAPCFVAGTMIHTTRGNIAVEHLRIGDVVITANGSRRNIVWLGCNEVEPTRHSQPEATYPFRIRAHAFGDHRPSRDLWLSPDHAVAVPCLSNVLIPIKHLDNGATISQVPVDRVVYWHVELEQHDVLLAENLPTESFLDTRGKSFFRVDELEEGKVSFPARSGQPQAQLPRRRTWNSDACLPLVTEGPIVAAIRVQLLDQAKQLGWTLSDLAALRFEAEGGEEDLSVYALSDTFYRLIFPAHVKAIALFSSTFVPRHTDVETYDDRRLGVPLRRLDVHDSSGFRKIALDDAGLSEGFHAIQQWQGDRWRWTNGRGTIASSLWADAVGLVTLEIELARDRGRMRAWLEPTDYSLPHDDAYASENAA</sequence>
<accession>A0ABV6Z9N3</accession>
<dbReference type="Proteomes" id="UP001595190">
    <property type="component" value="Unassembled WGS sequence"/>
</dbReference>
<proteinExistence type="predicted"/>